<protein>
    <recommendedName>
        <fullName evidence="4">Phage portal protein</fullName>
    </recommendedName>
</protein>
<evidence type="ECO:0000313" key="3">
    <source>
        <dbReference type="Proteomes" id="UP000030647"/>
    </source>
</evidence>
<dbReference type="EMBL" id="KI271612">
    <property type="protein sequence ID" value="ERL63850.1"/>
    <property type="molecule type" value="Genomic_DNA"/>
</dbReference>
<evidence type="ECO:0008006" key="4">
    <source>
        <dbReference type="Google" id="ProtNLM"/>
    </source>
</evidence>
<accession>U4TKG9</accession>
<dbReference type="HOGENOM" id="CLU_034083_1_0_9"/>
<dbReference type="AlphaFoldDB" id="U4TKG9"/>
<dbReference type="OrthoDB" id="3189403at2"/>
<dbReference type="eggNOG" id="ENOG502Z9TQ">
    <property type="taxonomic scope" value="Bacteria"/>
</dbReference>
<dbReference type="InterPro" id="IPR021145">
    <property type="entry name" value="Portal_protein_SPP1_Gp6-like"/>
</dbReference>
<feature type="compositionally biased region" description="Polar residues" evidence="1">
    <location>
        <begin position="545"/>
        <end position="559"/>
    </location>
</feature>
<name>U4TKG9_9LACO</name>
<sequence>MATTDDQEAYYSSLPDAVRRNTVNMLSGRRFALTARQEYRFPQDLFDQAKNDPAALGKIATTFISDHYNNQVPRIMTLERYYEGDNDIHYWHSHKKPTQADNRIATGFPAYITNIRVGYRFGNPLKYEYNAPDGGGETAGDDLMTAIGYFNTSNDEPYHEKVLGKNASVTGRAYELLYVGKDETEPSLRAIDPLNAFVVYDTTVEQHSLFGVYYYASDILGVGKRFYVTIYTDSEMYTYEPVGGPSAELKPQTDNEHFFGAVPLTEFLNSDERMGDWEAKLDEIDARDKSLSEMANSQEDFNNAILMITGDFATDDQQVMDAHGQPMTDANGQPVMTKKPLNINAHDNYLWLKPAVTYDINNSPTAAQPNAQYLTKQTNGAEWLNYLSKLDGDIHKDTNTPDTSDQNFSANASGVAMAYKLWGSDQERVIQESLFLRGLMRRLRLLANYWQKKAEVSAASNPNNIQVTFTPNMPKNNAETVTEITALANVKAVSDETIQSMAEAVTGVKPEEEQKRLKEEADEAPKIQMPGDYPPMFTSADKRQQATQQSPQGFQTEQGASRADAVAAVAAMRSKEPN</sequence>
<dbReference type="InterPro" id="IPR006428">
    <property type="entry name" value="Portal_SPP1-type"/>
</dbReference>
<proteinExistence type="predicted"/>
<feature type="region of interest" description="Disordered" evidence="1">
    <location>
        <begin position="509"/>
        <end position="578"/>
    </location>
</feature>
<reference evidence="3" key="1">
    <citation type="journal article" date="2013" name="Genome Announc.">
        <title>Whole-Genome Sequencing of Lactobacillus shenzhenensis Strain LY-73T.</title>
        <authorList>
            <person name="Lin Z."/>
            <person name="Liu Z."/>
            <person name="Yang R."/>
            <person name="Zou Y."/>
            <person name="Wan D."/>
            <person name="Chen J."/>
            <person name="Guo M."/>
            <person name="Zhao J."/>
            <person name="Fang C."/>
            <person name="Yang R."/>
            <person name="Liu F."/>
        </authorList>
    </citation>
    <scope>NUCLEOTIDE SEQUENCE [LARGE SCALE GENOMIC DNA]</scope>
    <source>
        <strain evidence="3">LY-73</strain>
    </source>
</reference>
<gene>
    <name evidence="2" type="ORF">L248_2143</name>
</gene>
<feature type="compositionally biased region" description="Low complexity" evidence="1">
    <location>
        <begin position="560"/>
        <end position="572"/>
    </location>
</feature>
<feature type="compositionally biased region" description="Basic and acidic residues" evidence="1">
    <location>
        <begin position="509"/>
        <end position="525"/>
    </location>
</feature>
<dbReference type="NCBIfam" id="TIGR01538">
    <property type="entry name" value="portal_SPP1"/>
    <property type="match status" value="1"/>
</dbReference>
<keyword evidence="3" id="KW-1185">Reference proteome</keyword>
<dbReference type="RefSeq" id="WP_022530897.1">
    <property type="nucleotide sequence ID" value="NZ_KI271612.1"/>
</dbReference>
<dbReference type="Pfam" id="PF05133">
    <property type="entry name" value="SPP1_portal"/>
    <property type="match status" value="1"/>
</dbReference>
<evidence type="ECO:0000256" key="1">
    <source>
        <dbReference type="SAM" id="MobiDB-lite"/>
    </source>
</evidence>
<evidence type="ECO:0000313" key="2">
    <source>
        <dbReference type="EMBL" id="ERL63850.1"/>
    </source>
</evidence>
<dbReference type="STRING" id="1231336.L248_2143"/>
<organism evidence="2 3">
    <name type="scientific">Schleiferilactobacillus shenzhenensis LY-73</name>
    <dbReference type="NCBI Taxonomy" id="1231336"/>
    <lineage>
        <taxon>Bacteria</taxon>
        <taxon>Bacillati</taxon>
        <taxon>Bacillota</taxon>
        <taxon>Bacilli</taxon>
        <taxon>Lactobacillales</taxon>
        <taxon>Lactobacillaceae</taxon>
        <taxon>Schleiferilactobacillus</taxon>
    </lineage>
</organism>
<dbReference type="Proteomes" id="UP000030647">
    <property type="component" value="Unassembled WGS sequence"/>
</dbReference>